<dbReference type="Gene3D" id="3.40.50.300">
    <property type="entry name" value="P-loop containing nucleotide triphosphate hydrolases"/>
    <property type="match status" value="1"/>
</dbReference>
<dbReference type="SUPFAM" id="SSF52540">
    <property type="entry name" value="P-loop containing nucleoside triphosphate hydrolases"/>
    <property type="match status" value="1"/>
</dbReference>
<feature type="compositionally biased region" description="Gly residues" evidence="1">
    <location>
        <begin position="410"/>
        <end position="419"/>
    </location>
</feature>
<dbReference type="Proteomes" id="UP000001514">
    <property type="component" value="Unassembled WGS sequence"/>
</dbReference>
<dbReference type="AlphaFoldDB" id="D8RQQ1"/>
<evidence type="ECO:0000256" key="1">
    <source>
        <dbReference type="SAM" id="MobiDB-lite"/>
    </source>
</evidence>
<dbReference type="KEGG" id="smo:SELMODRAFT_413575"/>
<evidence type="ECO:0000313" key="2">
    <source>
        <dbReference type="EMBL" id="EFJ25493.1"/>
    </source>
</evidence>
<dbReference type="HOGENOM" id="CLU_566725_0_0_1"/>
<dbReference type="eggNOG" id="KOG0743">
    <property type="taxonomic scope" value="Eukaryota"/>
</dbReference>
<dbReference type="InterPro" id="IPR027417">
    <property type="entry name" value="P-loop_NTPase"/>
</dbReference>
<sequence length="482" mass="52099">MASSRSVVVYENDGGALYNYVNSYLSSLTVNPEQPALFRASLIDDKTPLILGLQPGFPVRDKFQGLDFEWSTGVATDESRYVMAAFPPHCSNDVIQAYFSHLTTASKRRRLFTVRPPGMHEMSWASCEFDHPASLETLDCSMDAELKQELVKDLEAFAGARDYYRSIGKAWKRSYLVYGRQATGKDQLVAAIANKLGYDAQLKEIFMRTGRKAVVCVHGIDSPSPMTVKMADVLDVSDGLWAPDERIFVFVSDESKPDTVFRGCRGRIDFYVAMDTSGFQMLKRIVKLHLGVEDHRLLGEIKGLMMDREMEVDVGELLALVLGMNSGSNPDALLEKVAAHLKSKKPAFPARFGPPPSPLPPPTFGHPFGQSSGSGVWQAFGQSARDFFGEGGGLSSGGLVGGRGGSSGGLFGGGGGSSGDQGAPATQASTPSVAFGVAASMAEVSPEEARATFHDLNKHYGMTMDNLDANSPFYKSQSPKTQ</sequence>
<dbReference type="OMA" id="DIKVRWA"/>
<dbReference type="FunCoup" id="D8RQQ1">
    <property type="interactions" value="2515"/>
</dbReference>
<dbReference type="InterPro" id="IPR050747">
    <property type="entry name" value="Mitochondrial_chaperone_BCS1"/>
</dbReference>
<proteinExistence type="predicted"/>
<evidence type="ECO:0000313" key="3">
    <source>
        <dbReference type="Proteomes" id="UP000001514"/>
    </source>
</evidence>
<feature type="region of interest" description="Disordered" evidence="1">
    <location>
        <begin position="410"/>
        <end position="429"/>
    </location>
</feature>
<accession>D8RQQ1</accession>
<dbReference type="InParanoid" id="D8RQQ1"/>
<protein>
    <submittedName>
        <fullName evidence="2">Uncharacterized protein</fullName>
    </submittedName>
</protein>
<dbReference type="PANTHER" id="PTHR23070">
    <property type="entry name" value="BCS1 AAA-TYPE ATPASE"/>
    <property type="match status" value="1"/>
</dbReference>
<dbReference type="STRING" id="88036.D8RQQ1"/>
<gene>
    <name evidence="2" type="ORF">SELMODRAFT_413575</name>
</gene>
<feature type="region of interest" description="Disordered" evidence="1">
    <location>
        <begin position="350"/>
        <end position="371"/>
    </location>
</feature>
<name>D8RQQ1_SELML</name>
<dbReference type="EMBL" id="GL377586">
    <property type="protein sequence ID" value="EFJ25493.1"/>
    <property type="molecule type" value="Genomic_DNA"/>
</dbReference>
<feature type="compositionally biased region" description="Pro residues" evidence="1">
    <location>
        <begin position="352"/>
        <end position="364"/>
    </location>
</feature>
<keyword evidence="3" id="KW-1185">Reference proteome</keyword>
<reference evidence="2 3" key="1">
    <citation type="journal article" date="2011" name="Science">
        <title>The Selaginella genome identifies genetic changes associated with the evolution of vascular plants.</title>
        <authorList>
            <person name="Banks J.A."/>
            <person name="Nishiyama T."/>
            <person name="Hasebe M."/>
            <person name="Bowman J.L."/>
            <person name="Gribskov M."/>
            <person name="dePamphilis C."/>
            <person name="Albert V.A."/>
            <person name="Aono N."/>
            <person name="Aoyama T."/>
            <person name="Ambrose B.A."/>
            <person name="Ashton N.W."/>
            <person name="Axtell M.J."/>
            <person name="Barker E."/>
            <person name="Barker M.S."/>
            <person name="Bennetzen J.L."/>
            <person name="Bonawitz N.D."/>
            <person name="Chapple C."/>
            <person name="Cheng C."/>
            <person name="Correa L.G."/>
            <person name="Dacre M."/>
            <person name="DeBarry J."/>
            <person name="Dreyer I."/>
            <person name="Elias M."/>
            <person name="Engstrom E.M."/>
            <person name="Estelle M."/>
            <person name="Feng L."/>
            <person name="Finet C."/>
            <person name="Floyd S.K."/>
            <person name="Frommer W.B."/>
            <person name="Fujita T."/>
            <person name="Gramzow L."/>
            <person name="Gutensohn M."/>
            <person name="Harholt J."/>
            <person name="Hattori M."/>
            <person name="Heyl A."/>
            <person name="Hirai T."/>
            <person name="Hiwatashi Y."/>
            <person name="Ishikawa M."/>
            <person name="Iwata M."/>
            <person name="Karol K.G."/>
            <person name="Koehler B."/>
            <person name="Kolukisaoglu U."/>
            <person name="Kubo M."/>
            <person name="Kurata T."/>
            <person name="Lalonde S."/>
            <person name="Li K."/>
            <person name="Li Y."/>
            <person name="Litt A."/>
            <person name="Lyons E."/>
            <person name="Manning G."/>
            <person name="Maruyama T."/>
            <person name="Michael T.P."/>
            <person name="Mikami K."/>
            <person name="Miyazaki S."/>
            <person name="Morinaga S."/>
            <person name="Murata T."/>
            <person name="Mueller-Roeber B."/>
            <person name="Nelson D.R."/>
            <person name="Obara M."/>
            <person name="Oguri Y."/>
            <person name="Olmstead R.G."/>
            <person name="Onodera N."/>
            <person name="Petersen B.L."/>
            <person name="Pils B."/>
            <person name="Prigge M."/>
            <person name="Rensing S.A."/>
            <person name="Riano-Pachon D.M."/>
            <person name="Roberts A.W."/>
            <person name="Sato Y."/>
            <person name="Scheller H.V."/>
            <person name="Schulz B."/>
            <person name="Schulz C."/>
            <person name="Shakirov E.V."/>
            <person name="Shibagaki N."/>
            <person name="Shinohara N."/>
            <person name="Shippen D.E."/>
            <person name="Soerensen I."/>
            <person name="Sotooka R."/>
            <person name="Sugimoto N."/>
            <person name="Sugita M."/>
            <person name="Sumikawa N."/>
            <person name="Tanurdzic M."/>
            <person name="Theissen G."/>
            <person name="Ulvskov P."/>
            <person name="Wakazuki S."/>
            <person name="Weng J.K."/>
            <person name="Willats W.W."/>
            <person name="Wipf D."/>
            <person name="Wolf P.G."/>
            <person name="Yang L."/>
            <person name="Zimmer A.D."/>
            <person name="Zhu Q."/>
            <person name="Mitros T."/>
            <person name="Hellsten U."/>
            <person name="Loque D."/>
            <person name="Otillar R."/>
            <person name="Salamov A."/>
            <person name="Schmutz J."/>
            <person name="Shapiro H."/>
            <person name="Lindquist E."/>
            <person name="Lucas S."/>
            <person name="Rokhsar D."/>
            <person name="Grigoriev I.V."/>
        </authorList>
    </citation>
    <scope>NUCLEOTIDE SEQUENCE [LARGE SCALE GENOMIC DNA]</scope>
</reference>
<dbReference type="Gramene" id="EFJ25493">
    <property type="protein sequence ID" value="EFJ25493"/>
    <property type="gene ID" value="SELMODRAFT_413575"/>
</dbReference>
<organism evidence="3">
    <name type="scientific">Selaginella moellendorffii</name>
    <name type="common">Spikemoss</name>
    <dbReference type="NCBI Taxonomy" id="88036"/>
    <lineage>
        <taxon>Eukaryota</taxon>
        <taxon>Viridiplantae</taxon>
        <taxon>Streptophyta</taxon>
        <taxon>Embryophyta</taxon>
        <taxon>Tracheophyta</taxon>
        <taxon>Lycopodiopsida</taxon>
        <taxon>Selaginellales</taxon>
        <taxon>Selaginellaceae</taxon>
        <taxon>Selaginella</taxon>
    </lineage>
</organism>